<dbReference type="AlphaFoldDB" id="A0A2H0N385"/>
<dbReference type="EMBL" id="PCWM01000014">
    <property type="protein sequence ID" value="PIR03367.1"/>
    <property type="molecule type" value="Genomic_DNA"/>
</dbReference>
<accession>A0A2H0N385</accession>
<proteinExistence type="predicted"/>
<evidence type="ECO:0008006" key="3">
    <source>
        <dbReference type="Google" id="ProtNLM"/>
    </source>
</evidence>
<sequence>MESREYIHSIRQIKCMTTDNLIAQLYASPKTILTTKDIALIWGETNTVNLLAKIKYYAKQGSLIRLSRGIFAKNKEYDLKELATSMYTPSYISFETVLREAGVIFQHYDAIFVAGPYSMTKKIDGQTITFRKLKDTILYNGRGVKQEKGYSIATPERAFLDTIYLSPKFYFDNLRFINWEQCFELVKIYKNKQLVKRLKNYQKYAQ</sequence>
<name>A0A2H0N385_9BACT</name>
<dbReference type="Proteomes" id="UP000229782">
    <property type="component" value="Unassembled WGS sequence"/>
</dbReference>
<gene>
    <name evidence="1" type="ORF">COV60_00670</name>
</gene>
<evidence type="ECO:0000313" key="2">
    <source>
        <dbReference type="Proteomes" id="UP000229782"/>
    </source>
</evidence>
<comment type="caution">
    <text evidence="1">The sequence shown here is derived from an EMBL/GenBank/DDBJ whole genome shotgun (WGS) entry which is preliminary data.</text>
</comment>
<evidence type="ECO:0000313" key="1">
    <source>
        <dbReference type="EMBL" id="PIR03367.1"/>
    </source>
</evidence>
<organism evidence="1 2">
    <name type="scientific">Candidatus Magasanikbacteria bacterium CG11_big_fil_rev_8_21_14_0_20_43_7</name>
    <dbReference type="NCBI Taxonomy" id="1974654"/>
    <lineage>
        <taxon>Bacteria</taxon>
        <taxon>Candidatus Magasanikiibacteriota</taxon>
    </lineage>
</organism>
<protein>
    <recommendedName>
        <fullName evidence="3">Transcriptional regulator</fullName>
    </recommendedName>
</protein>
<reference evidence="1 2" key="1">
    <citation type="submission" date="2017-09" db="EMBL/GenBank/DDBJ databases">
        <title>Depth-based differentiation of microbial function through sediment-hosted aquifers and enrichment of novel symbionts in the deep terrestrial subsurface.</title>
        <authorList>
            <person name="Probst A.J."/>
            <person name="Ladd B."/>
            <person name="Jarett J.K."/>
            <person name="Geller-Mcgrath D.E."/>
            <person name="Sieber C.M."/>
            <person name="Emerson J.B."/>
            <person name="Anantharaman K."/>
            <person name="Thomas B.C."/>
            <person name="Malmstrom R."/>
            <person name="Stieglmeier M."/>
            <person name="Klingl A."/>
            <person name="Woyke T."/>
            <person name="Ryan C.M."/>
            <person name="Banfield J.F."/>
        </authorList>
    </citation>
    <scope>NUCLEOTIDE SEQUENCE [LARGE SCALE GENOMIC DNA]</scope>
    <source>
        <strain evidence="1">CG11_big_fil_rev_8_21_14_0_20_43_7</strain>
    </source>
</reference>